<evidence type="ECO:0000256" key="1">
    <source>
        <dbReference type="ARBA" id="ARBA00006484"/>
    </source>
</evidence>
<evidence type="ECO:0008006" key="4">
    <source>
        <dbReference type="Google" id="ProtNLM"/>
    </source>
</evidence>
<comment type="similarity">
    <text evidence="1">Belongs to the short-chain dehydrogenases/reductases (SDR) family.</text>
</comment>
<dbReference type="EMBL" id="UINC01061436">
    <property type="protein sequence ID" value="SVB87004.1"/>
    <property type="molecule type" value="Genomic_DNA"/>
</dbReference>
<gene>
    <name evidence="3" type="ORF">METZ01_LOCUS239858</name>
</gene>
<organism evidence="3">
    <name type="scientific">marine metagenome</name>
    <dbReference type="NCBI Taxonomy" id="408172"/>
    <lineage>
        <taxon>unclassified sequences</taxon>
        <taxon>metagenomes</taxon>
        <taxon>ecological metagenomes</taxon>
    </lineage>
</organism>
<feature type="non-terminal residue" evidence="3">
    <location>
        <position position="225"/>
    </location>
</feature>
<dbReference type="Gene3D" id="3.40.50.720">
    <property type="entry name" value="NAD(P)-binding Rossmann-like Domain"/>
    <property type="match status" value="1"/>
</dbReference>
<sequence>VKRQESHTHLITSRAVVLACLLITFQVTGISISPGTLNAQSADPGIRPVALVTGSTDGLGRELAIRLGGAGYHVIVHGRNEERGREIVKEITSREGSARLITADLGSMAQVRDMADQVIADYDRLDLLVNNAGIGRGTDVKLRQKSEEGYELRFAVNYLSHFYLTRTLLPLIKESAPAKIVSVTSAAQQAIDFENVMLKREYIGNRAYAQSKLAQIMMTIDLAEE</sequence>
<accession>A0A382HI40</accession>
<protein>
    <recommendedName>
        <fullName evidence="4">Short-chain dehydrogenase/reductase SDR</fullName>
    </recommendedName>
</protein>
<dbReference type="PANTHER" id="PTHR24320">
    <property type="entry name" value="RETINOL DEHYDROGENASE"/>
    <property type="match status" value="1"/>
</dbReference>
<evidence type="ECO:0000313" key="3">
    <source>
        <dbReference type="EMBL" id="SVB87004.1"/>
    </source>
</evidence>
<reference evidence="3" key="1">
    <citation type="submission" date="2018-05" db="EMBL/GenBank/DDBJ databases">
        <authorList>
            <person name="Lanie J.A."/>
            <person name="Ng W.-L."/>
            <person name="Kazmierczak K.M."/>
            <person name="Andrzejewski T.M."/>
            <person name="Davidsen T.M."/>
            <person name="Wayne K.J."/>
            <person name="Tettelin H."/>
            <person name="Glass J.I."/>
            <person name="Rusch D."/>
            <person name="Podicherti R."/>
            <person name="Tsui H.-C.T."/>
            <person name="Winkler M.E."/>
        </authorList>
    </citation>
    <scope>NUCLEOTIDE SEQUENCE</scope>
</reference>
<dbReference type="AlphaFoldDB" id="A0A382HI40"/>
<dbReference type="PRINTS" id="PR00080">
    <property type="entry name" value="SDRFAMILY"/>
</dbReference>
<proteinExistence type="inferred from homology"/>
<dbReference type="Pfam" id="PF00106">
    <property type="entry name" value="adh_short"/>
    <property type="match status" value="1"/>
</dbReference>
<feature type="non-terminal residue" evidence="3">
    <location>
        <position position="1"/>
    </location>
</feature>
<dbReference type="InterPro" id="IPR036291">
    <property type="entry name" value="NAD(P)-bd_dom_sf"/>
</dbReference>
<dbReference type="PRINTS" id="PR00081">
    <property type="entry name" value="GDHRDH"/>
</dbReference>
<name>A0A382HI40_9ZZZZ</name>
<evidence type="ECO:0000256" key="2">
    <source>
        <dbReference type="ARBA" id="ARBA00023002"/>
    </source>
</evidence>
<dbReference type="SUPFAM" id="SSF51735">
    <property type="entry name" value="NAD(P)-binding Rossmann-fold domains"/>
    <property type="match status" value="1"/>
</dbReference>
<dbReference type="PANTHER" id="PTHR24320:SF148">
    <property type="entry name" value="NAD(P)-BINDING ROSSMANN-FOLD SUPERFAMILY PROTEIN"/>
    <property type="match status" value="1"/>
</dbReference>
<dbReference type="GO" id="GO:0016491">
    <property type="term" value="F:oxidoreductase activity"/>
    <property type="evidence" value="ECO:0007669"/>
    <property type="project" value="UniProtKB-KW"/>
</dbReference>
<keyword evidence="2" id="KW-0560">Oxidoreductase</keyword>
<dbReference type="InterPro" id="IPR002347">
    <property type="entry name" value="SDR_fam"/>
</dbReference>